<evidence type="ECO:0000313" key="9">
    <source>
        <dbReference type="Proteomes" id="UP001383192"/>
    </source>
</evidence>
<comment type="caution">
    <text evidence="8">The sequence shown here is derived from an EMBL/GenBank/DDBJ whole genome shotgun (WGS) entry which is preliminary data.</text>
</comment>
<name>A0AAW0DQ24_9AGAR</name>
<feature type="compositionally biased region" description="Polar residues" evidence="7">
    <location>
        <begin position="210"/>
        <end position="219"/>
    </location>
</feature>
<dbReference type="InterPro" id="IPR037200">
    <property type="entry name" value="Isy1_sf"/>
</dbReference>
<sequence>MLYRFREAQAAELGLGTRADRRPRMASACKSLRECERWRGEILREISRKVSKIQDAGLTDYEVRDLNDEINKLIREKRHWENQIVALGGANYRRNVAMLDDDGKEVPGTKGYKYFGRAKDLPGVRELFQSRKKEEEEENQTLAYYKKFTNQGPAYFGDLDENDGALLKYEEEAENEEWEEAFTSVREALGLPDDTPAPKGLRRDTKNAENDSLASNGQQPKRKAPDPDSTSNNPDISEEKKRTKSNTPSGIVSAIPDPVVAHAQAAAAYIPFLDADMLLPPKMPTRQEMEDVLLDLRKKALVEEYFGDEQMAT</sequence>
<gene>
    <name evidence="8" type="primary">ISY1</name>
    <name evidence="8" type="ORF">VNI00_004250</name>
</gene>
<comment type="similarity">
    <text evidence="2">Belongs to the ISY1 family.</text>
</comment>
<feature type="region of interest" description="Disordered" evidence="7">
    <location>
        <begin position="187"/>
        <end position="253"/>
    </location>
</feature>
<evidence type="ECO:0000256" key="6">
    <source>
        <dbReference type="ARBA" id="ARBA00023242"/>
    </source>
</evidence>
<keyword evidence="6" id="KW-0539">Nucleus</keyword>
<evidence type="ECO:0000256" key="7">
    <source>
        <dbReference type="SAM" id="MobiDB-lite"/>
    </source>
</evidence>
<reference evidence="8 9" key="1">
    <citation type="submission" date="2024-01" db="EMBL/GenBank/DDBJ databases">
        <title>A draft genome for a cacao thread blight-causing isolate of Paramarasmius palmivorus.</title>
        <authorList>
            <person name="Baruah I.K."/>
            <person name="Bukari Y."/>
            <person name="Amoako-Attah I."/>
            <person name="Meinhardt L.W."/>
            <person name="Bailey B.A."/>
            <person name="Cohen S.P."/>
        </authorList>
    </citation>
    <scope>NUCLEOTIDE SEQUENCE [LARGE SCALE GENOMIC DNA]</scope>
    <source>
        <strain evidence="8 9">GH-12</strain>
    </source>
</reference>
<keyword evidence="9" id="KW-1185">Reference proteome</keyword>
<dbReference type="GO" id="GO:0000350">
    <property type="term" value="P:generation of catalytic spliceosome for second transesterification step"/>
    <property type="evidence" value="ECO:0007669"/>
    <property type="project" value="InterPro"/>
</dbReference>
<dbReference type="InterPro" id="IPR029012">
    <property type="entry name" value="Helix_hairpin_bin_sf"/>
</dbReference>
<accession>A0AAW0DQ24</accession>
<organism evidence="8 9">
    <name type="scientific">Paramarasmius palmivorus</name>
    <dbReference type="NCBI Taxonomy" id="297713"/>
    <lineage>
        <taxon>Eukaryota</taxon>
        <taxon>Fungi</taxon>
        <taxon>Dikarya</taxon>
        <taxon>Basidiomycota</taxon>
        <taxon>Agaricomycotina</taxon>
        <taxon>Agaricomycetes</taxon>
        <taxon>Agaricomycetidae</taxon>
        <taxon>Agaricales</taxon>
        <taxon>Marasmiineae</taxon>
        <taxon>Marasmiaceae</taxon>
        <taxon>Paramarasmius</taxon>
    </lineage>
</organism>
<dbReference type="InterPro" id="IPR009360">
    <property type="entry name" value="Isy1"/>
</dbReference>
<dbReference type="PANTHER" id="PTHR13021">
    <property type="entry name" value="PRE-MRNA-SPLICING FACTOR ISY1"/>
    <property type="match status" value="1"/>
</dbReference>
<dbReference type="GO" id="GO:0071014">
    <property type="term" value="C:post-mRNA release spliceosomal complex"/>
    <property type="evidence" value="ECO:0007669"/>
    <property type="project" value="UniProtKB-ARBA"/>
</dbReference>
<dbReference type="FunFam" id="1.10.287.660:FF:000001">
    <property type="entry name" value="pre-mRNA-splicing factor ISY1 homolog"/>
    <property type="match status" value="1"/>
</dbReference>
<evidence type="ECO:0000256" key="3">
    <source>
        <dbReference type="ARBA" id="ARBA00022664"/>
    </source>
</evidence>
<keyword evidence="5" id="KW-0508">mRNA splicing</keyword>
<evidence type="ECO:0000313" key="8">
    <source>
        <dbReference type="EMBL" id="KAK7052930.1"/>
    </source>
</evidence>
<dbReference type="Gene3D" id="1.10.287.660">
    <property type="entry name" value="Helix hairpin bin"/>
    <property type="match status" value="1"/>
</dbReference>
<dbReference type="Pfam" id="PF06246">
    <property type="entry name" value="Isy1"/>
    <property type="match status" value="1"/>
</dbReference>
<dbReference type="EMBL" id="JAYKXP010000011">
    <property type="protein sequence ID" value="KAK7052930.1"/>
    <property type="molecule type" value="Genomic_DNA"/>
</dbReference>
<keyword evidence="3" id="KW-0507">mRNA processing</keyword>
<dbReference type="SUPFAM" id="SSF140102">
    <property type="entry name" value="ISY1 domain-like"/>
    <property type="match status" value="1"/>
</dbReference>
<evidence type="ECO:0000256" key="5">
    <source>
        <dbReference type="ARBA" id="ARBA00023187"/>
    </source>
</evidence>
<proteinExistence type="inferred from homology"/>
<evidence type="ECO:0000256" key="1">
    <source>
        <dbReference type="ARBA" id="ARBA00004123"/>
    </source>
</evidence>
<dbReference type="Proteomes" id="UP001383192">
    <property type="component" value="Unassembled WGS sequence"/>
</dbReference>
<dbReference type="AlphaFoldDB" id="A0AAW0DQ24"/>
<keyword evidence="4" id="KW-0747">Spliceosome</keyword>
<evidence type="ECO:0000256" key="4">
    <source>
        <dbReference type="ARBA" id="ARBA00022728"/>
    </source>
</evidence>
<dbReference type="GO" id="GO:0000974">
    <property type="term" value="C:Prp19 complex"/>
    <property type="evidence" value="ECO:0007669"/>
    <property type="project" value="UniProtKB-ARBA"/>
</dbReference>
<protein>
    <submittedName>
        <fullName evidence="8">NineTeen Complex (NTC) component</fullName>
    </submittedName>
</protein>
<evidence type="ECO:0000256" key="2">
    <source>
        <dbReference type="ARBA" id="ARBA00007002"/>
    </source>
</evidence>
<comment type="subcellular location">
    <subcellularLocation>
        <location evidence="1">Nucleus</location>
    </subcellularLocation>
</comment>